<evidence type="ECO:0000256" key="1">
    <source>
        <dbReference type="SAM" id="SignalP"/>
    </source>
</evidence>
<evidence type="ECO:0000313" key="3">
    <source>
        <dbReference type="Proteomes" id="UP000298652"/>
    </source>
</evidence>
<evidence type="ECO:0008006" key="4">
    <source>
        <dbReference type="Google" id="ProtNLM"/>
    </source>
</evidence>
<gene>
    <name evidence="2" type="ORF">SEVIR_3G209533v2</name>
</gene>
<organism evidence="2 3">
    <name type="scientific">Setaria viridis</name>
    <name type="common">Green bristlegrass</name>
    <name type="synonym">Setaria italica subsp. viridis</name>
    <dbReference type="NCBI Taxonomy" id="4556"/>
    <lineage>
        <taxon>Eukaryota</taxon>
        <taxon>Viridiplantae</taxon>
        <taxon>Streptophyta</taxon>
        <taxon>Embryophyta</taxon>
        <taxon>Tracheophyta</taxon>
        <taxon>Spermatophyta</taxon>
        <taxon>Magnoliopsida</taxon>
        <taxon>Liliopsida</taxon>
        <taxon>Poales</taxon>
        <taxon>Poaceae</taxon>
        <taxon>PACMAD clade</taxon>
        <taxon>Panicoideae</taxon>
        <taxon>Panicodae</taxon>
        <taxon>Paniceae</taxon>
        <taxon>Cenchrinae</taxon>
        <taxon>Setaria</taxon>
    </lineage>
</organism>
<dbReference type="Proteomes" id="UP000298652">
    <property type="component" value="Chromosome 3"/>
</dbReference>
<dbReference type="AlphaFoldDB" id="A0A4U6VDG1"/>
<protein>
    <recommendedName>
        <fullName evidence="4">Secreted protein</fullName>
    </recommendedName>
</protein>
<feature type="chain" id="PRO_5020183286" description="Secreted protein" evidence="1">
    <location>
        <begin position="20"/>
        <end position="51"/>
    </location>
</feature>
<feature type="signal peptide" evidence="1">
    <location>
        <begin position="1"/>
        <end position="19"/>
    </location>
</feature>
<accession>A0A4U6VDG1</accession>
<name>A0A4U6VDG1_SETVI</name>
<keyword evidence="1" id="KW-0732">Signal</keyword>
<dbReference type="EMBL" id="CM016554">
    <property type="protein sequence ID" value="TKW26732.1"/>
    <property type="molecule type" value="Genomic_DNA"/>
</dbReference>
<dbReference type="Gramene" id="TKW26732">
    <property type="protein sequence ID" value="TKW26732"/>
    <property type="gene ID" value="SEVIR_3G209533v2"/>
</dbReference>
<reference evidence="2" key="1">
    <citation type="submission" date="2019-03" db="EMBL/GenBank/DDBJ databases">
        <title>WGS assembly of Setaria viridis.</title>
        <authorList>
            <person name="Huang P."/>
            <person name="Jenkins J."/>
            <person name="Grimwood J."/>
            <person name="Barry K."/>
            <person name="Healey A."/>
            <person name="Mamidi S."/>
            <person name="Sreedasyam A."/>
            <person name="Shu S."/>
            <person name="Feldman M."/>
            <person name="Wu J."/>
            <person name="Yu Y."/>
            <person name="Chen C."/>
            <person name="Johnson J."/>
            <person name="Rokhsar D."/>
            <person name="Baxter I."/>
            <person name="Schmutz J."/>
            <person name="Brutnell T."/>
            <person name="Kellogg E."/>
        </authorList>
    </citation>
    <scope>NUCLEOTIDE SEQUENCE [LARGE SCALE GENOMIC DNA]</scope>
</reference>
<proteinExistence type="predicted"/>
<evidence type="ECO:0000313" key="2">
    <source>
        <dbReference type="EMBL" id="TKW26732.1"/>
    </source>
</evidence>
<sequence>MRTFQVCVCVCVCVCGGGGGGGGGGAAVRRGLLRECACKGAIPSCSPALSC</sequence>
<keyword evidence="3" id="KW-1185">Reference proteome</keyword>